<dbReference type="Proteomes" id="UP000747399">
    <property type="component" value="Unassembled WGS sequence"/>
</dbReference>
<comment type="caution">
    <text evidence="1">The sequence shown here is derived from an EMBL/GenBank/DDBJ whole genome shotgun (WGS) entry which is preliminary data.</text>
</comment>
<evidence type="ECO:0000313" key="1">
    <source>
        <dbReference type="EMBL" id="GIL59454.1"/>
    </source>
</evidence>
<sequence length="116" mass="11760">RSCGMAVVETVTGDLLGPWLPLLAVPSEEIAAELNSLSAREQFGGVAGFTVLLRFLKDLGLLLGAGDGGDDSNDEAAGDECCTKKICTETTGYDAGAANASVGRRVATAITAITVA</sequence>
<dbReference type="EMBL" id="BNCO01000035">
    <property type="protein sequence ID" value="GIL59454.1"/>
    <property type="molecule type" value="Genomic_DNA"/>
</dbReference>
<protein>
    <submittedName>
        <fullName evidence="1">Uncharacterized protein</fullName>
    </submittedName>
</protein>
<gene>
    <name evidence="1" type="ORF">Vafri_14139</name>
</gene>
<accession>A0A8J4BDT6</accession>
<keyword evidence="2" id="KW-1185">Reference proteome</keyword>
<organism evidence="1 2">
    <name type="scientific">Volvox africanus</name>
    <dbReference type="NCBI Taxonomy" id="51714"/>
    <lineage>
        <taxon>Eukaryota</taxon>
        <taxon>Viridiplantae</taxon>
        <taxon>Chlorophyta</taxon>
        <taxon>core chlorophytes</taxon>
        <taxon>Chlorophyceae</taxon>
        <taxon>CS clade</taxon>
        <taxon>Chlamydomonadales</taxon>
        <taxon>Volvocaceae</taxon>
        <taxon>Volvox</taxon>
    </lineage>
</organism>
<name>A0A8J4BDT6_9CHLO</name>
<reference evidence="1" key="1">
    <citation type="journal article" date="2021" name="Proc. Natl. Acad. Sci. U.S.A.">
        <title>Three genomes in the algal genus Volvox reveal the fate of a haploid sex-determining region after a transition to homothallism.</title>
        <authorList>
            <person name="Yamamoto K."/>
            <person name="Hamaji T."/>
            <person name="Kawai-Toyooka H."/>
            <person name="Matsuzaki R."/>
            <person name="Takahashi F."/>
            <person name="Nishimura Y."/>
            <person name="Kawachi M."/>
            <person name="Noguchi H."/>
            <person name="Minakuchi Y."/>
            <person name="Umen J.G."/>
            <person name="Toyoda A."/>
            <person name="Nozaki H."/>
        </authorList>
    </citation>
    <scope>NUCLEOTIDE SEQUENCE</scope>
    <source>
        <strain evidence="1">NIES-3780</strain>
    </source>
</reference>
<evidence type="ECO:0000313" key="2">
    <source>
        <dbReference type="Proteomes" id="UP000747399"/>
    </source>
</evidence>
<proteinExistence type="predicted"/>
<dbReference type="AlphaFoldDB" id="A0A8J4BDT6"/>
<feature type="non-terminal residue" evidence="1">
    <location>
        <position position="116"/>
    </location>
</feature>
<feature type="non-terminal residue" evidence="1">
    <location>
        <position position="1"/>
    </location>
</feature>